<dbReference type="Proteomes" id="UP000199514">
    <property type="component" value="Unassembled WGS sequence"/>
</dbReference>
<reference evidence="2 3" key="1">
    <citation type="submission" date="2016-10" db="EMBL/GenBank/DDBJ databases">
        <authorList>
            <person name="de Groot N.N."/>
        </authorList>
    </citation>
    <scope>NUCLEOTIDE SEQUENCE [LARGE SCALE GENOMIC DNA]</scope>
    <source>
        <strain evidence="2 3">DSM 6793</strain>
    </source>
</reference>
<dbReference type="AlphaFoldDB" id="A0A1I1K354"/>
<dbReference type="SUPFAM" id="SSF140478">
    <property type="entry name" value="LemA-like"/>
    <property type="match status" value="1"/>
</dbReference>
<evidence type="ECO:0008006" key="4">
    <source>
        <dbReference type="Google" id="ProtNLM"/>
    </source>
</evidence>
<feature type="signal peptide" evidence="1">
    <location>
        <begin position="1"/>
        <end position="20"/>
    </location>
</feature>
<dbReference type="InterPro" id="IPR023353">
    <property type="entry name" value="LemA-like_dom_sf"/>
</dbReference>
<proteinExistence type="predicted"/>
<evidence type="ECO:0000313" key="3">
    <source>
        <dbReference type="Proteomes" id="UP000199514"/>
    </source>
</evidence>
<evidence type="ECO:0000313" key="2">
    <source>
        <dbReference type="EMBL" id="SFC55379.1"/>
    </source>
</evidence>
<dbReference type="STRING" id="927664.SAMN05421780_106233"/>
<keyword evidence="3" id="KW-1185">Reference proteome</keyword>
<name>A0A1I1K354_9BACT</name>
<sequence>MTRFRAFFYAALVAATFQTACNNSDSSGNLSVEQLQKRADSLNVEMDKSWAEMMRSDDKKITHIQWLMSKMDSLGYCHTDSLPSACDTLQKLYTRLTKERYTPATMSNSLLIDNYDLRTDSLLDGISHVLEQKPDSLTNPTIKDLYQKIRQADDSVIYFHSHYDKQVDSYNAFLDFHGETLEKAGYPADRVREKPLFRPVK</sequence>
<organism evidence="2 3">
    <name type="scientific">Flexibacter flexilis DSM 6793</name>
    <dbReference type="NCBI Taxonomy" id="927664"/>
    <lineage>
        <taxon>Bacteria</taxon>
        <taxon>Pseudomonadati</taxon>
        <taxon>Bacteroidota</taxon>
        <taxon>Cytophagia</taxon>
        <taxon>Cytophagales</taxon>
        <taxon>Flexibacteraceae</taxon>
        <taxon>Flexibacter</taxon>
    </lineage>
</organism>
<protein>
    <recommendedName>
        <fullName evidence="4">Lipoprotein</fullName>
    </recommendedName>
</protein>
<gene>
    <name evidence="2" type="ORF">SAMN05421780_106233</name>
</gene>
<evidence type="ECO:0000256" key="1">
    <source>
        <dbReference type="SAM" id="SignalP"/>
    </source>
</evidence>
<keyword evidence="1" id="KW-0732">Signal</keyword>
<dbReference type="OrthoDB" id="892730at2"/>
<dbReference type="EMBL" id="FOLE01000006">
    <property type="protein sequence ID" value="SFC55379.1"/>
    <property type="molecule type" value="Genomic_DNA"/>
</dbReference>
<dbReference type="RefSeq" id="WP_091512790.1">
    <property type="nucleotide sequence ID" value="NZ_FOLE01000006.1"/>
</dbReference>
<accession>A0A1I1K354</accession>
<feature type="chain" id="PRO_5011784287" description="Lipoprotein" evidence="1">
    <location>
        <begin position="21"/>
        <end position="201"/>
    </location>
</feature>